<gene>
    <name evidence="1" type="ORF">DEO72_LG8g1401</name>
</gene>
<protein>
    <submittedName>
        <fullName evidence="1">Uncharacterized protein</fullName>
    </submittedName>
</protein>
<dbReference type="AlphaFoldDB" id="A0A4D6MU12"/>
<dbReference type="Proteomes" id="UP000501690">
    <property type="component" value="Linkage Group LG8"/>
</dbReference>
<sequence>MHSKQGLRRSRLPDTTVSGFSRLKVVVGPAVIVEGNADAAGRNGDVMLRQWLYEWVCCGVGLGSRGIGKENGFFSVLKMPTALE</sequence>
<dbReference type="EMBL" id="CP039352">
    <property type="protein sequence ID" value="QCE03377.1"/>
    <property type="molecule type" value="Genomic_DNA"/>
</dbReference>
<name>A0A4D6MU12_VIGUN</name>
<proteinExistence type="predicted"/>
<evidence type="ECO:0000313" key="2">
    <source>
        <dbReference type="Proteomes" id="UP000501690"/>
    </source>
</evidence>
<evidence type="ECO:0000313" key="1">
    <source>
        <dbReference type="EMBL" id="QCE03377.1"/>
    </source>
</evidence>
<reference evidence="1 2" key="1">
    <citation type="submission" date="2019-04" db="EMBL/GenBank/DDBJ databases">
        <title>An improved genome assembly and genetic linkage map for asparagus bean, Vigna unguiculata ssp. sesquipedialis.</title>
        <authorList>
            <person name="Xia Q."/>
            <person name="Zhang R."/>
            <person name="Dong Y."/>
        </authorList>
    </citation>
    <scope>NUCLEOTIDE SEQUENCE [LARGE SCALE GENOMIC DNA]</scope>
    <source>
        <tissue evidence="1">Leaf</tissue>
    </source>
</reference>
<accession>A0A4D6MU12</accession>
<organism evidence="1 2">
    <name type="scientific">Vigna unguiculata</name>
    <name type="common">Cowpea</name>
    <dbReference type="NCBI Taxonomy" id="3917"/>
    <lineage>
        <taxon>Eukaryota</taxon>
        <taxon>Viridiplantae</taxon>
        <taxon>Streptophyta</taxon>
        <taxon>Embryophyta</taxon>
        <taxon>Tracheophyta</taxon>
        <taxon>Spermatophyta</taxon>
        <taxon>Magnoliopsida</taxon>
        <taxon>eudicotyledons</taxon>
        <taxon>Gunneridae</taxon>
        <taxon>Pentapetalae</taxon>
        <taxon>rosids</taxon>
        <taxon>fabids</taxon>
        <taxon>Fabales</taxon>
        <taxon>Fabaceae</taxon>
        <taxon>Papilionoideae</taxon>
        <taxon>50 kb inversion clade</taxon>
        <taxon>NPAAA clade</taxon>
        <taxon>indigoferoid/millettioid clade</taxon>
        <taxon>Phaseoleae</taxon>
        <taxon>Vigna</taxon>
    </lineage>
</organism>
<keyword evidence="2" id="KW-1185">Reference proteome</keyword>